<keyword evidence="3" id="KW-1185">Reference proteome</keyword>
<dbReference type="GO" id="GO:0006152">
    <property type="term" value="P:purine nucleoside catabolic process"/>
    <property type="evidence" value="ECO:0007669"/>
    <property type="project" value="TreeGrafter"/>
</dbReference>
<evidence type="ECO:0000259" key="1">
    <source>
        <dbReference type="PROSITE" id="PS51747"/>
    </source>
</evidence>
<dbReference type="Gene3D" id="3.40.140.10">
    <property type="entry name" value="Cytidine Deaminase, domain 2"/>
    <property type="match status" value="1"/>
</dbReference>
<dbReference type="GO" id="GO:0047974">
    <property type="term" value="F:guanosine deaminase activity"/>
    <property type="evidence" value="ECO:0007669"/>
    <property type="project" value="TreeGrafter"/>
</dbReference>
<dbReference type="SUPFAM" id="SSF53927">
    <property type="entry name" value="Cytidine deaminase-like"/>
    <property type="match status" value="1"/>
</dbReference>
<protein>
    <submittedName>
        <fullName evidence="2">Guanine deaminase</fullName>
        <ecNumber evidence="2">3.5.4.3</ecNumber>
    </submittedName>
</protein>
<evidence type="ECO:0000313" key="3">
    <source>
        <dbReference type="Proteomes" id="UP000316714"/>
    </source>
</evidence>
<dbReference type="PROSITE" id="PS51747">
    <property type="entry name" value="CYT_DCMP_DEAMINASES_2"/>
    <property type="match status" value="1"/>
</dbReference>
<evidence type="ECO:0000313" key="2">
    <source>
        <dbReference type="EMBL" id="TWT36089.1"/>
    </source>
</evidence>
<dbReference type="PANTHER" id="PTHR11079:SF161">
    <property type="entry name" value="CMP_DCMP-TYPE DEAMINASE DOMAIN-CONTAINING PROTEIN"/>
    <property type="match status" value="1"/>
</dbReference>
<dbReference type="PANTHER" id="PTHR11079">
    <property type="entry name" value="CYTOSINE DEAMINASE FAMILY MEMBER"/>
    <property type="match status" value="1"/>
</dbReference>
<dbReference type="Pfam" id="PF00383">
    <property type="entry name" value="dCMP_cyt_deam_1"/>
    <property type="match status" value="1"/>
</dbReference>
<dbReference type="InterPro" id="IPR002125">
    <property type="entry name" value="CMP_dCMP_dom"/>
</dbReference>
<dbReference type="RefSeq" id="WP_197531152.1">
    <property type="nucleotide sequence ID" value="NZ_SIHJ01000001.1"/>
</dbReference>
<dbReference type="AlphaFoldDB" id="A0A5C5VDV2"/>
<proteinExistence type="predicted"/>
<keyword evidence="2" id="KW-0378">Hydrolase</keyword>
<dbReference type="CDD" id="cd01285">
    <property type="entry name" value="nucleoside_deaminase"/>
    <property type="match status" value="1"/>
</dbReference>
<feature type="domain" description="CMP/dCMP-type deaminase" evidence="1">
    <location>
        <begin position="7"/>
        <end position="139"/>
    </location>
</feature>
<comment type="caution">
    <text evidence="2">The sequence shown here is derived from an EMBL/GenBank/DDBJ whole genome shotgun (WGS) entry which is preliminary data.</text>
</comment>
<gene>
    <name evidence="2" type="primary">guaD_1</name>
    <name evidence="2" type="ORF">KOR34_09880</name>
</gene>
<dbReference type="InterPro" id="IPR016193">
    <property type="entry name" value="Cytidine_deaminase-like"/>
</dbReference>
<dbReference type="EMBL" id="SIHJ01000001">
    <property type="protein sequence ID" value="TWT36089.1"/>
    <property type="molecule type" value="Genomic_DNA"/>
</dbReference>
<sequence length="174" mass="19136">MPLPDKAANELRMRELVAFTRTSLSTPHPSPFGSSVYDLQSGELVSQSYDTVIAETDPTNHAEVNAIRLATRRLGRLSLAGHVLYSTCEPCPMCMSACLWAELELVVFGASTMEDANAYWPQSSDVTPQELAQRGLREPGCAVLPHVERAACQALFHDCDAELASRELRLPPHR</sequence>
<dbReference type="EC" id="3.5.4.3" evidence="2"/>
<reference evidence="2 3" key="1">
    <citation type="submission" date="2019-02" db="EMBL/GenBank/DDBJ databases">
        <title>Deep-cultivation of Planctomycetes and their phenomic and genomic characterization uncovers novel biology.</title>
        <authorList>
            <person name="Wiegand S."/>
            <person name="Jogler M."/>
            <person name="Boedeker C."/>
            <person name="Pinto D."/>
            <person name="Vollmers J."/>
            <person name="Rivas-Marin E."/>
            <person name="Kohn T."/>
            <person name="Peeters S.H."/>
            <person name="Heuer A."/>
            <person name="Rast P."/>
            <person name="Oberbeckmann S."/>
            <person name="Bunk B."/>
            <person name="Jeske O."/>
            <person name="Meyerdierks A."/>
            <person name="Storesund J.E."/>
            <person name="Kallscheuer N."/>
            <person name="Luecker S."/>
            <person name="Lage O.M."/>
            <person name="Pohl T."/>
            <person name="Merkel B.J."/>
            <person name="Hornburger P."/>
            <person name="Mueller R.-W."/>
            <person name="Bruemmer F."/>
            <person name="Labrenz M."/>
            <person name="Spormann A.M."/>
            <person name="Op Den Camp H."/>
            <person name="Overmann J."/>
            <person name="Amann R."/>
            <person name="Jetten M.S.M."/>
            <person name="Mascher T."/>
            <person name="Medema M.H."/>
            <person name="Devos D.P."/>
            <person name="Kaster A.-K."/>
            <person name="Ovreas L."/>
            <person name="Rohde M."/>
            <person name="Galperin M.Y."/>
            <person name="Jogler C."/>
        </authorList>
    </citation>
    <scope>NUCLEOTIDE SEQUENCE [LARGE SCALE GENOMIC DNA]</scope>
    <source>
        <strain evidence="2 3">KOR34</strain>
    </source>
</reference>
<accession>A0A5C5VDV2</accession>
<name>A0A5C5VDV2_9BACT</name>
<organism evidence="2 3">
    <name type="scientific">Posidoniimonas corsicana</name>
    <dbReference type="NCBI Taxonomy" id="1938618"/>
    <lineage>
        <taxon>Bacteria</taxon>
        <taxon>Pseudomonadati</taxon>
        <taxon>Planctomycetota</taxon>
        <taxon>Planctomycetia</taxon>
        <taxon>Pirellulales</taxon>
        <taxon>Lacipirellulaceae</taxon>
        <taxon>Posidoniimonas</taxon>
    </lineage>
</organism>
<dbReference type="GO" id="GO:0008892">
    <property type="term" value="F:guanine deaminase activity"/>
    <property type="evidence" value="ECO:0007669"/>
    <property type="project" value="UniProtKB-EC"/>
</dbReference>
<dbReference type="Proteomes" id="UP000316714">
    <property type="component" value="Unassembled WGS sequence"/>
</dbReference>